<dbReference type="OrthoDB" id="255759at2"/>
<dbReference type="RefSeq" id="WP_146509818.1">
    <property type="nucleotide sequence ID" value="NZ_SIHI01000001.1"/>
</dbReference>
<dbReference type="EMBL" id="SIHI01000001">
    <property type="protein sequence ID" value="TWT59034.1"/>
    <property type="molecule type" value="Genomic_DNA"/>
</dbReference>
<evidence type="ECO:0000313" key="1">
    <source>
        <dbReference type="EMBL" id="TWT59034.1"/>
    </source>
</evidence>
<name>A0A5C5X832_9PLAN</name>
<comment type="caution">
    <text evidence="1">The sequence shown here is derived from an EMBL/GenBank/DDBJ whole genome shotgun (WGS) entry which is preliminary data.</text>
</comment>
<dbReference type="AlphaFoldDB" id="A0A5C5X832"/>
<evidence type="ECO:0000313" key="2">
    <source>
        <dbReference type="Proteomes" id="UP000317243"/>
    </source>
</evidence>
<keyword evidence="2" id="KW-1185">Reference proteome</keyword>
<dbReference type="Proteomes" id="UP000317243">
    <property type="component" value="Unassembled WGS sequence"/>
</dbReference>
<sequence>MQNSPFDQLDLLNPTSDSEHYLERLEELVRESGDLHKVFDVKMLRKKFSLGLPLSRPTSLQDVPEPLRKEVEETYVESAREVGQAFLEKGEIGSAWMYFQVIREQDPVAQAIEELPDQIEDYDKQEEIVRIGLYEGVNPPKAVKIMLNGQGTCSTITALEQGMQTLSQEHRQECAKVLVKSLYSDLTESVRNHVQQKVPMLPPGESLKSLLVGRDWILEGGNYHIDVSHLNAVVRFARSIEAPAEELKLADELALYGSKLEPSLQYGGEPPFEDFYPAHQHFFNVLLDRNRQEGLQYFRDKLEAEPDEQDRPILAYVLVDLLIRSGELDEAVSVSAKYLAQLNEEVSISFDELCVDANRFDVLKETRREQGDLVGYASACLRDKQQTESATTNG</sequence>
<accession>A0A5C5X832</accession>
<protein>
    <submittedName>
        <fullName evidence="1">Uncharacterized protein</fullName>
    </submittedName>
</protein>
<reference evidence="1 2" key="1">
    <citation type="submission" date="2019-02" db="EMBL/GenBank/DDBJ databases">
        <title>Deep-cultivation of Planctomycetes and their phenomic and genomic characterization uncovers novel biology.</title>
        <authorList>
            <person name="Wiegand S."/>
            <person name="Jogler M."/>
            <person name="Boedeker C."/>
            <person name="Pinto D."/>
            <person name="Vollmers J."/>
            <person name="Rivas-Marin E."/>
            <person name="Kohn T."/>
            <person name="Peeters S.H."/>
            <person name="Heuer A."/>
            <person name="Rast P."/>
            <person name="Oberbeckmann S."/>
            <person name="Bunk B."/>
            <person name="Jeske O."/>
            <person name="Meyerdierks A."/>
            <person name="Storesund J.E."/>
            <person name="Kallscheuer N."/>
            <person name="Luecker S."/>
            <person name="Lage O.M."/>
            <person name="Pohl T."/>
            <person name="Merkel B.J."/>
            <person name="Hornburger P."/>
            <person name="Mueller R.-W."/>
            <person name="Bruemmer F."/>
            <person name="Labrenz M."/>
            <person name="Spormann A.M."/>
            <person name="Op Den Camp H."/>
            <person name="Overmann J."/>
            <person name="Amann R."/>
            <person name="Jetten M.S.M."/>
            <person name="Mascher T."/>
            <person name="Medema M.H."/>
            <person name="Devos D.P."/>
            <person name="Kaster A.-K."/>
            <person name="Ovreas L."/>
            <person name="Rohde M."/>
            <person name="Galperin M.Y."/>
            <person name="Jogler C."/>
        </authorList>
    </citation>
    <scope>NUCLEOTIDE SEQUENCE [LARGE SCALE GENOMIC DNA]</scope>
    <source>
        <strain evidence="1 2">KOR42</strain>
    </source>
</reference>
<organism evidence="1 2">
    <name type="scientific">Thalassoglobus neptunius</name>
    <dbReference type="NCBI Taxonomy" id="1938619"/>
    <lineage>
        <taxon>Bacteria</taxon>
        <taxon>Pseudomonadati</taxon>
        <taxon>Planctomycetota</taxon>
        <taxon>Planctomycetia</taxon>
        <taxon>Planctomycetales</taxon>
        <taxon>Planctomycetaceae</taxon>
        <taxon>Thalassoglobus</taxon>
    </lineage>
</organism>
<proteinExistence type="predicted"/>
<gene>
    <name evidence="1" type="ORF">KOR42_24230</name>
</gene>